<keyword evidence="2" id="KW-1185">Reference proteome</keyword>
<accession>A0LH58</accession>
<dbReference type="HOGENOM" id="CLU_2235236_0_0_7"/>
<proteinExistence type="predicted"/>
<evidence type="ECO:0000313" key="2">
    <source>
        <dbReference type="Proteomes" id="UP000001784"/>
    </source>
</evidence>
<dbReference type="KEGG" id="sfu:Sfum_1066"/>
<evidence type="ECO:0008006" key="3">
    <source>
        <dbReference type="Google" id="ProtNLM"/>
    </source>
</evidence>
<evidence type="ECO:0000313" key="1">
    <source>
        <dbReference type="EMBL" id="ABK16760.1"/>
    </source>
</evidence>
<dbReference type="InParanoid" id="A0LH58"/>
<gene>
    <name evidence="1" type="ordered locus">Sfum_1066</name>
</gene>
<dbReference type="AlphaFoldDB" id="A0LH58"/>
<organism evidence="1 2">
    <name type="scientific">Syntrophobacter fumaroxidans (strain DSM 10017 / MPOB)</name>
    <dbReference type="NCBI Taxonomy" id="335543"/>
    <lineage>
        <taxon>Bacteria</taxon>
        <taxon>Pseudomonadati</taxon>
        <taxon>Thermodesulfobacteriota</taxon>
        <taxon>Syntrophobacteria</taxon>
        <taxon>Syntrophobacterales</taxon>
        <taxon>Syntrophobacteraceae</taxon>
        <taxon>Syntrophobacter</taxon>
    </lineage>
</organism>
<name>A0LH58_SYNFM</name>
<sequence>MSEPLSSSEGITRIREIARCGDLQTTSHCRRRMIERNFHFQDLLSVLVNGEITDQPECDEKHDQFKYRVQGTTIDGDSAVAVTVILSLCSVLVVTIFDGADLESL</sequence>
<dbReference type="InterPro" id="IPR025354">
    <property type="entry name" value="DUF4258"/>
</dbReference>
<reference evidence="1 2" key="1">
    <citation type="submission" date="2006-10" db="EMBL/GenBank/DDBJ databases">
        <title>Complete sequence of Syntrophobacter fumaroxidans MPOB.</title>
        <authorList>
            <consortium name="US DOE Joint Genome Institute"/>
            <person name="Copeland A."/>
            <person name="Lucas S."/>
            <person name="Lapidus A."/>
            <person name="Barry K."/>
            <person name="Detter J.C."/>
            <person name="Glavina del Rio T."/>
            <person name="Hammon N."/>
            <person name="Israni S."/>
            <person name="Pitluck S."/>
            <person name="Goltsman E.G."/>
            <person name="Martinez M."/>
            <person name="Schmutz J."/>
            <person name="Larimer F."/>
            <person name="Land M."/>
            <person name="Hauser L."/>
            <person name="Kyrpides N."/>
            <person name="Kim E."/>
            <person name="Boone D.R."/>
            <person name="Brockman F."/>
            <person name="Culley D."/>
            <person name="Ferry J."/>
            <person name="Gunsalus R."/>
            <person name="McInerney M.J."/>
            <person name="Morrison M."/>
            <person name="Plugge C."/>
            <person name="Rohlin L."/>
            <person name="Scholten J."/>
            <person name="Sieber J."/>
            <person name="Stams A.J.M."/>
            <person name="Worm P."/>
            <person name="Henstra A.M."/>
            <person name="Richardson P."/>
        </authorList>
    </citation>
    <scope>NUCLEOTIDE SEQUENCE [LARGE SCALE GENOMIC DNA]</scope>
    <source>
        <strain evidence="2">DSM 10017 / MPOB</strain>
    </source>
</reference>
<dbReference type="EMBL" id="CP000478">
    <property type="protein sequence ID" value="ABK16760.1"/>
    <property type="molecule type" value="Genomic_DNA"/>
</dbReference>
<dbReference type="RefSeq" id="WP_011697931.1">
    <property type="nucleotide sequence ID" value="NC_008554.1"/>
</dbReference>
<protein>
    <recommendedName>
        <fullName evidence="3">DUF4258 domain-containing protein</fullName>
    </recommendedName>
</protein>
<dbReference type="Proteomes" id="UP000001784">
    <property type="component" value="Chromosome"/>
</dbReference>
<dbReference type="Pfam" id="PF14076">
    <property type="entry name" value="DUF4258"/>
    <property type="match status" value="1"/>
</dbReference>